<dbReference type="EMBL" id="LN856498">
    <property type="protein sequence ID" value="CDP91682.1"/>
    <property type="molecule type" value="Genomic_DNA"/>
</dbReference>
<evidence type="ECO:0000313" key="5">
    <source>
        <dbReference type="WBParaSite" id="Bm1146.1"/>
    </source>
</evidence>
<keyword evidence="1" id="KW-0812">Transmembrane</keyword>
<sequence length="139" mass="16169">MTCCGSKSSIFLNFLLYFLYVLLIFEESCLICTAILLLCLPAFLFYKAIALLTTFATLFGFGSIILRMGTWREVHQMEKLQAIKSPPEIFLNASRALMTWSALIAWFWLNYTFKFNDFVNTRWFISVPIAISFYFTSFI</sequence>
<dbReference type="GeneID" id="66057573"/>
<dbReference type="WormBase" id="Bm1146">
    <property type="protein sequence ID" value="BM36601"/>
    <property type="gene ID" value="WBGene00221407"/>
</dbReference>
<reference evidence="2" key="2">
    <citation type="submission" date="2012-12" db="EMBL/GenBank/DDBJ databases">
        <authorList>
            <person name="Gao Y.W."/>
            <person name="Fan S.T."/>
            <person name="Sun H.T."/>
            <person name="Wang Z."/>
            <person name="Gao X.L."/>
            <person name="Li Y.G."/>
            <person name="Wang T.C."/>
            <person name="Zhang K."/>
            <person name="Xu W.W."/>
            <person name="Yu Z.J."/>
            <person name="Xia X.Z."/>
        </authorList>
    </citation>
    <scope>NUCLEOTIDE SEQUENCE</scope>
    <source>
        <strain evidence="2">FR3</strain>
    </source>
</reference>
<reference evidence="5" key="4">
    <citation type="submission" date="2019-12" db="UniProtKB">
        <authorList>
            <consortium name="WormBaseParasite"/>
        </authorList>
    </citation>
    <scope>IDENTIFICATION</scope>
</reference>
<dbReference type="OrthoDB" id="10547899at2759"/>
<keyword evidence="1" id="KW-0472">Membrane</keyword>
<dbReference type="KEGG" id="bmy:BM_BM1146"/>
<name>A0A0K0IRS6_BRUMA</name>
<organism evidence="4 5">
    <name type="scientific">Brugia malayi</name>
    <name type="common">Filarial nematode worm</name>
    <dbReference type="NCBI Taxonomy" id="6279"/>
    <lineage>
        <taxon>Eukaryota</taxon>
        <taxon>Metazoa</taxon>
        <taxon>Ecdysozoa</taxon>
        <taxon>Nematoda</taxon>
        <taxon>Chromadorea</taxon>
        <taxon>Rhabditida</taxon>
        <taxon>Spirurina</taxon>
        <taxon>Spiruromorpha</taxon>
        <taxon>Filarioidea</taxon>
        <taxon>Onchocercidae</taxon>
        <taxon>Brugia</taxon>
    </lineage>
</organism>
<keyword evidence="1" id="KW-1133">Transmembrane helix</keyword>
<protein>
    <submittedName>
        <fullName evidence="2 5">Bm1146</fullName>
    </submittedName>
</protein>
<reference evidence="3" key="3">
    <citation type="submission" date="2019-04" db="EMBL/GenBank/DDBJ databases">
        <authorList>
            <person name="Howe K."/>
            <person name="Paulini M."/>
            <person name="Williams G."/>
        </authorList>
    </citation>
    <scope>NUCLEOTIDE SEQUENCE [LARGE SCALE GENOMIC DNA]</scope>
    <source>
        <strain evidence="3">FR3</strain>
    </source>
</reference>
<dbReference type="EMBL" id="CAAKNF010000193">
    <property type="protein sequence ID" value="VIO93474.1"/>
    <property type="molecule type" value="Genomic_DNA"/>
</dbReference>
<dbReference type="CTD" id="66057573"/>
<keyword evidence="4" id="KW-1185">Reference proteome</keyword>
<accession>A0A4E9FBG6</accession>
<accession>A0A0K0IRS6</accession>
<reference evidence="2 4" key="1">
    <citation type="journal article" date="2007" name="Science">
        <title>Draft genome of the filarial nematode parasite Brugia malayi.</title>
        <authorList>
            <person name="Ghedin E."/>
            <person name="Wang S."/>
            <person name="Spiro D."/>
            <person name="Caler E."/>
            <person name="Zhao Q."/>
            <person name="Crabtree J."/>
            <person name="Allen J.E."/>
            <person name="Delcher A.L."/>
            <person name="Guiliano D.B."/>
            <person name="Miranda-Saavedra D."/>
            <person name="Angiuoli S.V."/>
            <person name="Creasy T."/>
            <person name="Amedeo P."/>
            <person name="Haas B."/>
            <person name="El-Sayed N.M."/>
            <person name="Wortman J.R."/>
            <person name="Feldblyum T."/>
            <person name="Tallon L."/>
            <person name="Schatz M."/>
            <person name="Shumway M."/>
            <person name="Koo H."/>
            <person name="Salzberg S.L."/>
            <person name="Schobel S."/>
            <person name="Pertea M."/>
            <person name="Pop M."/>
            <person name="White O."/>
            <person name="Barton G.J."/>
            <person name="Carlow C.K."/>
            <person name="Crawford M.J."/>
            <person name="Daub J."/>
            <person name="Dimmic M.W."/>
            <person name="Estes C.F."/>
            <person name="Foster J.M."/>
            <person name="Ganatra M."/>
            <person name="Gregory W.F."/>
            <person name="Johnson N.M."/>
            <person name="Jin J."/>
            <person name="Komuniecki R."/>
            <person name="Korf I."/>
            <person name="Kumar S."/>
            <person name="Laney S."/>
            <person name="Li B.W."/>
            <person name="Li W."/>
            <person name="Lindblom T.H."/>
            <person name="Lustigman S."/>
            <person name="Ma D."/>
            <person name="Maina C.V."/>
            <person name="Martin D.M."/>
            <person name="McCarter J.P."/>
            <person name="McReynolds L."/>
            <person name="Mitreva M."/>
            <person name="Nutman T.B."/>
            <person name="Parkinson J."/>
            <person name="Peregrin-Alvarez J.M."/>
            <person name="Poole C."/>
            <person name="Ren Q."/>
            <person name="Saunders L."/>
            <person name="Sluder A.E."/>
            <person name="Smith K."/>
            <person name="Stanke M."/>
            <person name="Unnasch T.R."/>
            <person name="Ware J."/>
            <person name="Wei A.D."/>
            <person name="Weil G."/>
            <person name="Williams D.J."/>
            <person name="Zhang Y."/>
            <person name="Williams S.A."/>
            <person name="Fraser-Liggett C."/>
            <person name="Slatko B."/>
            <person name="Blaxter M.L."/>
            <person name="Scott A.L."/>
        </authorList>
    </citation>
    <scope>NUCLEOTIDE SEQUENCE</scope>
    <source>
        <strain evidence="2 4">FR3</strain>
    </source>
</reference>
<evidence type="ECO:0000313" key="4">
    <source>
        <dbReference type="Proteomes" id="UP000006672"/>
    </source>
</evidence>
<feature type="transmembrane region" description="Helical" evidence="1">
    <location>
        <begin position="89"/>
        <end position="109"/>
    </location>
</feature>
<dbReference type="RefSeq" id="XP_042934311.1">
    <property type="nucleotide sequence ID" value="XM_043078377.1"/>
</dbReference>
<dbReference type="Proteomes" id="UP000006672">
    <property type="component" value="Unassembled WGS sequence"/>
</dbReference>
<proteinExistence type="predicted"/>
<feature type="transmembrane region" description="Helical" evidence="1">
    <location>
        <begin position="121"/>
        <end position="138"/>
    </location>
</feature>
<feature type="transmembrane region" description="Helical" evidence="1">
    <location>
        <begin position="12"/>
        <end position="38"/>
    </location>
</feature>
<feature type="transmembrane region" description="Helical" evidence="1">
    <location>
        <begin position="44"/>
        <end position="68"/>
    </location>
</feature>
<evidence type="ECO:0000256" key="1">
    <source>
        <dbReference type="SAM" id="Phobius"/>
    </source>
</evidence>
<gene>
    <name evidence="2 5 6" type="ORF">Bm1146</name>
    <name evidence="3" type="ORF">BM_BM1146</name>
    <name evidence="2" type="ORF">BM_Bm1146</name>
</gene>
<evidence type="ECO:0000313" key="3">
    <source>
        <dbReference type="EMBL" id="VIO93474.1"/>
    </source>
</evidence>
<evidence type="ECO:0000313" key="6">
    <source>
        <dbReference type="WormBase" id="Bm1146"/>
    </source>
</evidence>
<dbReference type="AlphaFoldDB" id="A0A0K0IRS6"/>
<dbReference type="WBParaSite" id="Bm1146.1">
    <property type="protein sequence ID" value="Bm1146.1"/>
    <property type="gene ID" value="WBGene00221407"/>
</dbReference>
<evidence type="ECO:0000313" key="2">
    <source>
        <dbReference type="EMBL" id="CDP91682.1"/>
    </source>
</evidence>